<proteinExistence type="predicted"/>
<name>A0A928VT50_9CYAN</name>
<keyword evidence="2" id="KW-1185">Reference proteome</keyword>
<comment type="caution">
    <text evidence="1">The sequence shown here is derived from an EMBL/GenBank/DDBJ whole genome shotgun (WGS) entry which is preliminary data.</text>
</comment>
<evidence type="ECO:0000313" key="2">
    <source>
        <dbReference type="Proteomes" id="UP000625316"/>
    </source>
</evidence>
<dbReference type="EMBL" id="JADEXQ010000110">
    <property type="protein sequence ID" value="MBE9032546.1"/>
    <property type="molecule type" value="Genomic_DNA"/>
</dbReference>
<dbReference type="AlphaFoldDB" id="A0A928VT50"/>
<dbReference type="Proteomes" id="UP000625316">
    <property type="component" value="Unassembled WGS sequence"/>
</dbReference>
<evidence type="ECO:0000313" key="1">
    <source>
        <dbReference type="EMBL" id="MBE9032546.1"/>
    </source>
</evidence>
<accession>A0A928VT50</accession>
<sequence length="88" mass="9944">MTNITLQLPDDLLQQVQALAGTDENLQAFLIGAIEHEVIRNQKASSQPSFWDGIQEIRDQMATDNIEIDPDEIWGNLRDRAVGREVNL</sequence>
<organism evidence="1 2">
    <name type="scientific">Romeriopsis navalis LEGE 11480</name>
    <dbReference type="NCBI Taxonomy" id="2777977"/>
    <lineage>
        <taxon>Bacteria</taxon>
        <taxon>Bacillati</taxon>
        <taxon>Cyanobacteriota</taxon>
        <taxon>Cyanophyceae</taxon>
        <taxon>Leptolyngbyales</taxon>
        <taxon>Leptolyngbyaceae</taxon>
        <taxon>Romeriopsis</taxon>
        <taxon>Romeriopsis navalis</taxon>
    </lineage>
</organism>
<reference evidence="1" key="1">
    <citation type="submission" date="2020-10" db="EMBL/GenBank/DDBJ databases">
        <authorList>
            <person name="Castelo-Branco R."/>
            <person name="Eusebio N."/>
            <person name="Adriana R."/>
            <person name="Vieira A."/>
            <person name="Brugerolle De Fraissinette N."/>
            <person name="Rezende De Castro R."/>
            <person name="Schneider M.P."/>
            <person name="Vasconcelos V."/>
            <person name="Leao P.N."/>
        </authorList>
    </citation>
    <scope>NUCLEOTIDE SEQUENCE</scope>
    <source>
        <strain evidence="1">LEGE 11480</strain>
    </source>
</reference>
<gene>
    <name evidence="1" type="ORF">IQ266_22665</name>
</gene>
<dbReference type="RefSeq" id="WP_264327363.1">
    <property type="nucleotide sequence ID" value="NZ_JADEXQ010000110.1"/>
</dbReference>
<protein>
    <submittedName>
        <fullName evidence="1">Uncharacterized protein</fullName>
    </submittedName>
</protein>